<proteinExistence type="predicted"/>
<dbReference type="Proteomes" id="UP000494102">
    <property type="component" value="Unassembled WGS sequence"/>
</dbReference>
<protein>
    <submittedName>
        <fullName evidence="2">Uncharacterized protein</fullName>
    </submittedName>
</protein>
<sequence>MPASWVSAAAAVVGAAGSAYSASQQADAAQSAADNANSPWSAARPFIAGEFQPATDALNNALKMGTNSTYDGERVAALNPYQTQGADSTAAYANGNGVNTANQFYNTGMGMTGAGSSFGTNAQGLLRNAQTDPTAGFLSTASQYANNPYVDQMIDAANTDVARQLNQQALPTLALNAAGSGNTNSTRTGVQSAILQSQAQQNMLNNASTIRGQMFNTGLNMAQTQHNTDATNALNANNQVGQAYSLGSTALLNGQQANGNNFDQLNAAGGLYQNQQQSLDNAAMNQFNEQQSTPLNLYGQYMNVINGKWGGQAVSSVGPSTAAAAAQGAVGGGMLGYGAYQRLGGYNNNSNGGSAAYGNSALFGASSGYDVPAATDYYSGAGNTYGFSVGGE</sequence>
<feature type="chain" id="PRO_5026658938" evidence="1">
    <location>
        <begin position="22"/>
        <end position="392"/>
    </location>
</feature>
<dbReference type="AlphaFoldDB" id="A0A6J5KA77"/>
<dbReference type="EMBL" id="CADILN010000005">
    <property type="protein sequence ID" value="CAB4050202.1"/>
    <property type="molecule type" value="Genomic_DNA"/>
</dbReference>
<accession>A0A6J5KA77</accession>
<evidence type="ECO:0000256" key="1">
    <source>
        <dbReference type="SAM" id="SignalP"/>
    </source>
</evidence>
<keyword evidence="1" id="KW-0732">Signal</keyword>
<reference evidence="2 3" key="1">
    <citation type="submission" date="2020-04" db="EMBL/GenBank/DDBJ databases">
        <authorList>
            <person name="De Canck E."/>
        </authorList>
    </citation>
    <scope>NUCLEOTIDE SEQUENCE [LARGE SCALE GENOMIC DNA]</scope>
    <source>
        <strain evidence="2 3">LMG 9964</strain>
    </source>
</reference>
<organism evidence="2 3">
    <name type="scientific">Paraburkholderia phenoliruptrix</name>
    <dbReference type="NCBI Taxonomy" id="252970"/>
    <lineage>
        <taxon>Bacteria</taxon>
        <taxon>Pseudomonadati</taxon>
        <taxon>Pseudomonadota</taxon>
        <taxon>Betaproteobacteria</taxon>
        <taxon>Burkholderiales</taxon>
        <taxon>Burkholderiaceae</taxon>
        <taxon>Paraburkholderia</taxon>
    </lineage>
</organism>
<name>A0A6J5KA77_9BURK</name>
<feature type="signal peptide" evidence="1">
    <location>
        <begin position="1"/>
        <end position="21"/>
    </location>
</feature>
<gene>
    <name evidence="2" type="ORF">LMG9964_03867</name>
</gene>
<evidence type="ECO:0000313" key="2">
    <source>
        <dbReference type="EMBL" id="CAB4050202.1"/>
    </source>
</evidence>
<evidence type="ECO:0000313" key="3">
    <source>
        <dbReference type="Proteomes" id="UP000494102"/>
    </source>
</evidence>